<dbReference type="InterPro" id="IPR036291">
    <property type="entry name" value="NAD(P)-bd_dom_sf"/>
</dbReference>
<dbReference type="InterPro" id="IPR002347">
    <property type="entry name" value="SDR_fam"/>
</dbReference>
<dbReference type="Gene3D" id="3.40.50.720">
    <property type="entry name" value="NAD(P)-binding Rossmann-like Domain"/>
    <property type="match status" value="1"/>
</dbReference>
<evidence type="ECO:0000313" key="4">
    <source>
        <dbReference type="Proteomes" id="UP000789595"/>
    </source>
</evidence>
<evidence type="ECO:0000256" key="1">
    <source>
        <dbReference type="ARBA" id="ARBA00006484"/>
    </source>
</evidence>
<accession>A0A8J2X2W9</accession>
<keyword evidence="2" id="KW-0560">Oxidoreductase</keyword>
<dbReference type="Proteomes" id="UP000789595">
    <property type="component" value="Unassembled WGS sequence"/>
</dbReference>
<dbReference type="PANTHER" id="PTHR24320:SF148">
    <property type="entry name" value="NAD(P)-BINDING ROSSMANN-FOLD SUPERFAMILY PROTEIN"/>
    <property type="match status" value="1"/>
</dbReference>
<dbReference type="GO" id="GO:0016491">
    <property type="term" value="F:oxidoreductase activity"/>
    <property type="evidence" value="ECO:0007669"/>
    <property type="project" value="UniProtKB-KW"/>
</dbReference>
<evidence type="ECO:0008006" key="5">
    <source>
        <dbReference type="Google" id="ProtNLM"/>
    </source>
</evidence>
<evidence type="ECO:0000313" key="3">
    <source>
        <dbReference type="EMBL" id="CAH0372206.1"/>
    </source>
</evidence>
<dbReference type="PRINTS" id="PR00081">
    <property type="entry name" value="GDHRDH"/>
</dbReference>
<comment type="caution">
    <text evidence="3">The sequence shown here is derived from an EMBL/GenBank/DDBJ whole genome shotgun (WGS) entry which is preliminary data.</text>
</comment>
<dbReference type="Pfam" id="PF00106">
    <property type="entry name" value="adh_short"/>
    <property type="match status" value="1"/>
</dbReference>
<organism evidence="3 4">
    <name type="scientific">Pelagomonas calceolata</name>
    <dbReference type="NCBI Taxonomy" id="35677"/>
    <lineage>
        <taxon>Eukaryota</taxon>
        <taxon>Sar</taxon>
        <taxon>Stramenopiles</taxon>
        <taxon>Ochrophyta</taxon>
        <taxon>Pelagophyceae</taxon>
        <taxon>Pelagomonadales</taxon>
        <taxon>Pelagomonadaceae</taxon>
        <taxon>Pelagomonas</taxon>
    </lineage>
</organism>
<reference evidence="3" key="1">
    <citation type="submission" date="2021-11" db="EMBL/GenBank/DDBJ databases">
        <authorList>
            <consortium name="Genoscope - CEA"/>
            <person name="William W."/>
        </authorList>
    </citation>
    <scope>NUCLEOTIDE SEQUENCE</scope>
</reference>
<keyword evidence="4" id="KW-1185">Reference proteome</keyword>
<gene>
    <name evidence="3" type="ORF">PECAL_3P21880</name>
</gene>
<dbReference type="AlphaFoldDB" id="A0A8J2X2W9"/>
<dbReference type="SUPFAM" id="SSF51735">
    <property type="entry name" value="NAD(P)-binding Rossmann-fold domains"/>
    <property type="match status" value="1"/>
</dbReference>
<dbReference type="PANTHER" id="PTHR24320">
    <property type="entry name" value="RETINOL DEHYDROGENASE"/>
    <property type="match status" value="1"/>
</dbReference>
<name>A0A8J2X2W9_9STRA</name>
<sequence length="379" mass="39972">MLPVTRTASSTLSRLGSYLRLAAQTPVVMCSVAAALAQPLLETLRIVDAVEPVERDADLRNKTILVTGATAGVGLATCKRLAARGARVLVCGRNAERTRRAVEEVGGRAEAVALDLCSLESVRACAEKVKPLRLDVLILNAGVNANVPTATHPELDCSLVFGVNFVAHYLLVTLLLDSLGADARVVCLASAGAASIFHAIDASQSRVDGARASTPSTRHKSQNAGVMHHHSAACHAHDADYAESKLAMVLLARALSRGDLGRKVDGVPVNPGAANSDIWRHVWAPVRPLFRVCVAPVFLTTDQACASSVAAAALPLERDGDGLPLYLAPYWVPRYGCRAAFEYVGYFVGSGAAFARVPAREHEAAEALFARCRGLLAGS</sequence>
<dbReference type="OrthoDB" id="47007at2759"/>
<proteinExistence type="inferred from homology"/>
<comment type="similarity">
    <text evidence="1">Belongs to the short-chain dehydrogenases/reductases (SDR) family.</text>
</comment>
<protein>
    <recommendedName>
        <fullName evidence="5">Protochlorophyllide reductase</fullName>
    </recommendedName>
</protein>
<evidence type="ECO:0000256" key="2">
    <source>
        <dbReference type="ARBA" id="ARBA00023002"/>
    </source>
</evidence>
<dbReference type="EMBL" id="CAKKNE010000003">
    <property type="protein sequence ID" value="CAH0372206.1"/>
    <property type="molecule type" value="Genomic_DNA"/>
</dbReference>